<proteinExistence type="predicted"/>
<evidence type="ECO:0000313" key="2">
    <source>
        <dbReference type="Proteomes" id="UP001595645"/>
    </source>
</evidence>
<name>A0ABV7P7C3_9PSEU</name>
<evidence type="ECO:0008006" key="3">
    <source>
        <dbReference type="Google" id="ProtNLM"/>
    </source>
</evidence>
<dbReference type="RefSeq" id="WP_378245053.1">
    <property type="nucleotide sequence ID" value="NZ_JBHRWK010000078.1"/>
</dbReference>
<keyword evidence="2" id="KW-1185">Reference proteome</keyword>
<reference evidence="2" key="1">
    <citation type="journal article" date="2019" name="Int. J. Syst. Evol. Microbiol.">
        <title>The Global Catalogue of Microorganisms (GCM) 10K type strain sequencing project: providing services to taxonomists for standard genome sequencing and annotation.</title>
        <authorList>
            <consortium name="The Broad Institute Genomics Platform"/>
            <consortium name="The Broad Institute Genome Sequencing Center for Infectious Disease"/>
            <person name="Wu L."/>
            <person name="Ma J."/>
        </authorList>
    </citation>
    <scope>NUCLEOTIDE SEQUENCE [LARGE SCALE GENOMIC DNA]</scope>
    <source>
        <strain evidence="2">CGMCC 4.7676</strain>
    </source>
</reference>
<dbReference type="Proteomes" id="UP001595645">
    <property type="component" value="Unassembled WGS sequence"/>
</dbReference>
<organism evidence="1 2">
    <name type="scientific">Amycolatopsis speibonae</name>
    <dbReference type="NCBI Taxonomy" id="1450224"/>
    <lineage>
        <taxon>Bacteria</taxon>
        <taxon>Bacillati</taxon>
        <taxon>Actinomycetota</taxon>
        <taxon>Actinomycetes</taxon>
        <taxon>Pseudonocardiales</taxon>
        <taxon>Pseudonocardiaceae</taxon>
        <taxon>Amycolatopsis</taxon>
    </lineage>
</organism>
<evidence type="ECO:0000313" key="1">
    <source>
        <dbReference type="EMBL" id="MFC3455015.1"/>
    </source>
</evidence>
<comment type="caution">
    <text evidence="1">The sequence shown here is derived from an EMBL/GenBank/DDBJ whole genome shotgun (WGS) entry which is preliminary data.</text>
</comment>
<accession>A0ABV7P7C3</accession>
<dbReference type="EMBL" id="JBHRWK010000078">
    <property type="protein sequence ID" value="MFC3455015.1"/>
    <property type="molecule type" value="Genomic_DNA"/>
</dbReference>
<sequence>MISEILDRYQKYSPWQLHATLDEIFVGRVNSLVANASAHGTLEAAPYVAITDGLYTALDQCVVLWENVSRMQAEVLGLMHRSDPSDDDLREYIEAQIVKRELPELTSRLIDLKLFLVDKDPGFLPRYQNRTELFLLSREGVSDVDFGHRKRRLHLAEGFFIGHELAHILLGHIGSHTKPAAQEYLSRSPALEITDNASLPSAHRDEIQADLTGYREILFASTWEQMRREGFHPLGPDRSQLGLIVQCADGIAIAILAMYLLSALGTAPTNVSTHPHPNDRFTALTTMMERQLKKIIATTSEPDMGTAGRGFFERVSSTPRQVHTIYSRCKGILETALREVTHHP</sequence>
<protein>
    <recommendedName>
        <fullName evidence="3">IrrE N-terminal-like domain-containing protein</fullName>
    </recommendedName>
</protein>
<gene>
    <name evidence="1" type="ORF">ACFOSH_36745</name>
</gene>